<accession>A0A7W7P557</accession>
<keyword evidence="1" id="KW-0472">Membrane</keyword>
<keyword evidence="1" id="KW-1133">Transmembrane helix</keyword>
<evidence type="ECO:0000313" key="2">
    <source>
        <dbReference type="EMBL" id="MBB4867604.1"/>
    </source>
</evidence>
<evidence type="ECO:0000256" key="1">
    <source>
        <dbReference type="SAM" id="Phobius"/>
    </source>
</evidence>
<protein>
    <submittedName>
        <fullName evidence="2">Uncharacterized protein</fullName>
    </submittedName>
</protein>
<feature type="transmembrane region" description="Helical" evidence="1">
    <location>
        <begin position="20"/>
        <end position="38"/>
    </location>
</feature>
<evidence type="ECO:0000313" key="3">
    <source>
        <dbReference type="Proteomes" id="UP000566995"/>
    </source>
</evidence>
<keyword evidence="1" id="KW-0812">Transmembrane</keyword>
<gene>
    <name evidence="2" type="ORF">HNP46_006518</name>
</gene>
<comment type="caution">
    <text evidence="2">The sequence shown here is derived from an EMBL/GenBank/DDBJ whole genome shotgun (WGS) entry which is preliminary data.</text>
</comment>
<organism evidence="2 3">
    <name type="scientific">Pseudomonas nitroreducens</name>
    <dbReference type="NCBI Taxonomy" id="46680"/>
    <lineage>
        <taxon>Bacteria</taxon>
        <taxon>Pseudomonadati</taxon>
        <taxon>Pseudomonadota</taxon>
        <taxon>Gammaproteobacteria</taxon>
        <taxon>Pseudomonadales</taxon>
        <taxon>Pseudomonadaceae</taxon>
        <taxon>Pseudomonas</taxon>
    </lineage>
</organism>
<feature type="transmembrane region" description="Helical" evidence="1">
    <location>
        <begin position="44"/>
        <end position="67"/>
    </location>
</feature>
<feature type="transmembrane region" description="Helical" evidence="1">
    <location>
        <begin position="88"/>
        <end position="108"/>
    </location>
</feature>
<dbReference type="Proteomes" id="UP000566995">
    <property type="component" value="Unassembled WGS sequence"/>
</dbReference>
<reference evidence="2 3" key="1">
    <citation type="submission" date="2020-08" db="EMBL/GenBank/DDBJ databases">
        <title>Functional genomics of gut bacteria from endangered species of beetles.</title>
        <authorList>
            <person name="Carlos-Shanley C."/>
        </authorList>
    </citation>
    <scope>NUCLEOTIDE SEQUENCE [LARGE SCALE GENOMIC DNA]</scope>
    <source>
        <strain evidence="2 3">S00179</strain>
    </source>
</reference>
<proteinExistence type="predicted"/>
<dbReference type="RefSeq" id="WP_184597313.1">
    <property type="nucleotide sequence ID" value="NZ_JACHLI010000043.1"/>
</dbReference>
<dbReference type="AlphaFoldDB" id="A0A7W7P557"/>
<dbReference type="EMBL" id="JACHLI010000043">
    <property type="protein sequence ID" value="MBB4867604.1"/>
    <property type="molecule type" value="Genomic_DNA"/>
</dbReference>
<name>A0A7W7P557_PSENT</name>
<sequence length="151" mass="16943">MSYQKDMKAYRQRHSSFRLLAGLALILAVNPVLLWWTVRSGNTLPASLTFFLLSVGATMALPVMAGAEAKGFLGIHPFSNKWDSIYRGAHKTLIVFIFSYTALVGYLYHLPWNLGVIYATGFGYLICRSFRRILEEARSLHSGDLLEHMAG</sequence>